<dbReference type="PANTHER" id="PTHR23032:SF13">
    <property type="entry name" value="BRO1 DOMAIN-CONTAINING PROTEIN BROX"/>
    <property type="match status" value="1"/>
</dbReference>
<dbReference type="AlphaFoldDB" id="A0A0N0DV21"/>
<comment type="caution">
    <text evidence="3">The sequence shown here is derived from an EMBL/GenBank/DDBJ whole genome shotgun (WGS) entry which is preliminary data.</text>
</comment>
<dbReference type="RefSeq" id="XP_015658181.1">
    <property type="nucleotide sequence ID" value="XM_015803539.1"/>
</dbReference>
<protein>
    <recommendedName>
        <fullName evidence="2">BRO1 domain-containing protein</fullName>
    </recommendedName>
</protein>
<dbReference type="InterPro" id="IPR004328">
    <property type="entry name" value="BRO1_dom"/>
</dbReference>
<evidence type="ECO:0000259" key="2">
    <source>
        <dbReference type="PROSITE" id="PS51180"/>
    </source>
</evidence>
<dbReference type="GeneID" id="26905789"/>
<dbReference type="OMA" id="HQLFLMY"/>
<dbReference type="InterPro" id="IPR038898">
    <property type="entry name" value="BROX"/>
</dbReference>
<dbReference type="PROSITE" id="PS51180">
    <property type="entry name" value="BRO1"/>
    <property type="match status" value="1"/>
</dbReference>
<proteinExistence type="inferred from homology"/>
<dbReference type="Gene3D" id="1.25.40.280">
    <property type="entry name" value="alix/aip1 like domains"/>
    <property type="match status" value="1"/>
</dbReference>
<dbReference type="PANTHER" id="PTHR23032">
    <property type="entry name" value="BRO1 DOMAIN-CONTAINING PROTEIN BROX"/>
    <property type="match status" value="1"/>
</dbReference>
<dbReference type="Pfam" id="PF03097">
    <property type="entry name" value="BRO1"/>
    <property type="match status" value="1"/>
</dbReference>
<dbReference type="OrthoDB" id="2141925at2759"/>
<evidence type="ECO:0000313" key="4">
    <source>
        <dbReference type="Proteomes" id="UP000037923"/>
    </source>
</evidence>
<reference evidence="3 4" key="1">
    <citation type="submission" date="2015-07" db="EMBL/GenBank/DDBJ databases">
        <title>High-quality genome of monoxenous trypanosomatid Leptomonas pyrrhocoris.</title>
        <authorList>
            <person name="Flegontov P."/>
            <person name="Butenko A."/>
            <person name="Firsov S."/>
            <person name="Vlcek C."/>
            <person name="Logacheva M.D."/>
            <person name="Field M."/>
            <person name="Filatov D."/>
            <person name="Flegontova O."/>
            <person name="Gerasimov E."/>
            <person name="Jackson A.P."/>
            <person name="Kelly S."/>
            <person name="Opperdoes F."/>
            <person name="O'Reilly A."/>
            <person name="Votypka J."/>
            <person name="Yurchenko V."/>
            <person name="Lukes J."/>
        </authorList>
    </citation>
    <scope>NUCLEOTIDE SEQUENCE [LARGE SCALE GENOMIC DNA]</scope>
    <source>
        <strain evidence="3">H10</strain>
    </source>
</reference>
<accession>A0A0N0DV21</accession>
<keyword evidence="4" id="KW-1185">Reference proteome</keyword>
<comment type="similarity">
    <text evidence="1">Belongs to the BROX family.</text>
</comment>
<name>A0A0N0DV21_LEPPY</name>
<dbReference type="EMBL" id="LGTL01000010">
    <property type="protein sequence ID" value="KPA79742.1"/>
    <property type="molecule type" value="Genomic_DNA"/>
</dbReference>
<sequence length="394" mass="44089">MFSNDTVKYIFPTIPIRQTKKPDVNSQVEVDVSSADKKKLKNEREKCVDFFENVRKHLGRKGNAVDERLNTSDACERFVSELVNLVDTYASSIASVVAKLPQFASWQYYYWSSSLADAQQMAFDDYRYELLGMYYNVGACLMNIAQYLLSVRVTVGSLSVLEKDSYRVLIKAAGYFHICGEIVDNMKSHEIGVAQVPIPLDTAKALQVLLESLALAQAQEIGVSKAFTADSKEAADTTARLSHQLFLMYEAARNNAQRVSTRNEEFIKVSTLIVVKADVFRALAYQHAASHVMTKTPDAALSILAQGQEYAKILEDYLTKSQKGKIKIPYNGERFVELSSATVKNNTERINKINSLVHRAKPAATKVPLPAAQPLATRPDISLPFRLEDKKEQE</sequence>
<feature type="domain" description="BRO1" evidence="2">
    <location>
        <begin position="10"/>
        <end position="394"/>
    </location>
</feature>
<gene>
    <name evidence="3" type="ORF">ABB37_05499</name>
</gene>
<evidence type="ECO:0000256" key="1">
    <source>
        <dbReference type="ARBA" id="ARBA00008901"/>
    </source>
</evidence>
<dbReference type="InterPro" id="IPR038499">
    <property type="entry name" value="BRO1_sf"/>
</dbReference>
<organism evidence="3 4">
    <name type="scientific">Leptomonas pyrrhocoris</name>
    <name type="common">Firebug parasite</name>
    <dbReference type="NCBI Taxonomy" id="157538"/>
    <lineage>
        <taxon>Eukaryota</taxon>
        <taxon>Discoba</taxon>
        <taxon>Euglenozoa</taxon>
        <taxon>Kinetoplastea</taxon>
        <taxon>Metakinetoplastina</taxon>
        <taxon>Trypanosomatida</taxon>
        <taxon>Trypanosomatidae</taxon>
        <taxon>Leishmaniinae</taxon>
        <taxon>Leptomonas</taxon>
    </lineage>
</organism>
<dbReference type="VEuPathDB" id="TriTrypDB:LpyrH10_10_2680"/>
<evidence type="ECO:0000313" key="3">
    <source>
        <dbReference type="EMBL" id="KPA79742.1"/>
    </source>
</evidence>
<dbReference type="Proteomes" id="UP000037923">
    <property type="component" value="Unassembled WGS sequence"/>
</dbReference>
<dbReference type="SMART" id="SM01041">
    <property type="entry name" value="BRO1"/>
    <property type="match status" value="1"/>
</dbReference>